<sequence length="67" mass="6921">CGPTICEKGLLCCNASCGVCTKPGQACTQQACGPRCGKILCPWGETCCNDSCGYCTKPGEGCTKEFC</sequence>
<proteinExistence type="predicted"/>
<organism evidence="1 2">
    <name type="scientific">Immersiella caudata</name>
    <dbReference type="NCBI Taxonomy" id="314043"/>
    <lineage>
        <taxon>Eukaryota</taxon>
        <taxon>Fungi</taxon>
        <taxon>Dikarya</taxon>
        <taxon>Ascomycota</taxon>
        <taxon>Pezizomycotina</taxon>
        <taxon>Sordariomycetes</taxon>
        <taxon>Sordariomycetidae</taxon>
        <taxon>Sordariales</taxon>
        <taxon>Lasiosphaeriaceae</taxon>
        <taxon>Immersiella</taxon>
    </lineage>
</organism>
<dbReference type="EMBL" id="JAULSU010000001">
    <property type="protein sequence ID" value="KAK0633982.1"/>
    <property type="molecule type" value="Genomic_DNA"/>
</dbReference>
<dbReference type="AlphaFoldDB" id="A0AA40CD17"/>
<feature type="non-terminal residue" evidence="1">
    <location>
        <position position="67"/>
    </location>
</feature>
<protein>
    <submittedName>
        <fullName evidence="1">Uncharacterized protein</fullName>
    </submittedName>
</protein>
<evidence type="ECO:0000313" key="1">
    <source>
        <dbReference type="EMBL" id="KAK0633982.1"/>
    </source>
</evidence>
<gene>
    <name evidence="1" type="ORF">B0T14DRAFT_395263</name>
</gene>
<accession>A0AA40CD17</accession>
<keyword evidence="2" id="KW-1185">Reference proteome</keyword>
<comment type="caution">
    <text evidence="1">The sequence shown here is derived from an EMBL/GenBank/DDBJ whole genome shotgun (WGS) entry which is preliminary data.</text>
</comment>
<evidence type="ECO:0000313" key="2">
    <source>
        <dbReference type="Proteomes" id="UP001175000"/>
    </source>
</evidence>
<feature type="non-terminal residue" evidence="1">
    <location>
        <position position="1"/>
    </location>
</feature>
<reference evidence="1" key="1">
    <citation type="submission" date="2023-06" db="EMBL/GenBank/DDBJ databases">
        <title>Genome-scale phylogeny and comparative genomics of the fungal order Sordariales.</title>
        <authorList>
            <consortium name="Lawrence Berkeley National Laboratory"/>
            <person name="Hensen N."/>
            <person name="Bonometti L."/>
            <person name="Westerberg I."/>
            <person name="Brannstrom I.O."/>
            <person name="Guillou S."/>
            <person name="Cros-Aarteil S."/>
            <person name="Calhoun S."/>
            <person name="Haridas S."/>
            <person name="Kuo A."/>
            <person name="Mondo S."/>
            <person name="Pangilinan J."/>
            <person name="Riley R."/>
            <person name="Labutti K."/>
            <person name="Andreopoulos B."/>
            <person name="Lipzen A."/>
            <person name="Chen C."/>
            <person name="Yanf M."/>
            <person name="Daum C."/>
            <person name="Ng V."/>
            <person name="Clum A."/>
            <person name="Steindorff A."/>
            <person name="Ohm R."/>
            <person name="Martin F."/>
            <person name="Silar P."/>
            <person name="Natvig D."/>
            <person name="Lalanne C."/>
            <person name="Gautier V."/>
            <person name="Ament-Velasquez S.L."/>
            <person name="Kruys A."/>
            <person name="Hutchinson M.I."/>
            <person name="Powell A.J."/>
            <person name="Barry K."/>
            <person name="Miller A.N."/>
            <person name="Grigoriev I.V."/>
            <person name="Debuchy R."/>
            <person name="Gladieux P."/>
            <person name="Thoren M.H."/>
            <person name="Johannesson H."/>
        </authorList>
    </citation>
    <scope>NUCLEOTIDE SEQUENCE</scope>
    <source>
        <strain evidence="1">CBS 606.72</strain>
    </source>
</reference>
<name>A0AA40CD17_9PEZI</name>
<dbReference type="Proteomes" id="UP001175000">
    <property type="component" value="Unassembled WGS sequence"/>
</dbReference>